<dbReference type="Proteomes" id="UP000001699">
    <property type="component" value="Unassembled WGS sequence"/>
</dbReference>
<protein>
    <submittedName>
        <fullName evidence="1">Uncharacterized protein</fullName>
    </submittedName>
</protein>
<reference evidence="1 2" key="1">
    <citation type="journal article" date="2008" name="PLoS Genet.">
        <title>Genomic islands in the pathogenic filamentous fungus Aspergillus fumigatus.</title>
        <authorList>
            <person name="Fedorova N.D."/>
            <person name="Khaldi N."/>
            <person name="Joardar V.S."/>
            <person name="Maiti R."/>
            <person name="Amedeo P."/>
            <person name="Anderson M.J."/>
            <person name="Crabtree J."/>
            <person name="Silva J.C."/>
            <person name="Badger J.H."/>
            <person name="Albarraq A."/>
            <person name="Angiuoli S."/>
            <person name="Bussey H."/>
            <person name="Bowyer P."/>
            <person name="Cotty P.J."/>
            <person name="Dyer P.S."/>
            <person name="Egan A."/>
            <person name="Galens K."/>
            <person name="Fraser-Liggett C.M."/>
            <person name="Haas B.J."/>
            <person name="Inman J.M."/>
            <person name="Kent R."/>
            <person name="Lemieux S."/>
            <person name="Malavazi I."/>
            <person name="Orvis J."/>
            <person name="Roemer T."/>
            <person name="Ronning C.M."/>
            <person name="Sundaram J.P."/>
            <person name="Sutton G."/>
            <person name="Turner G."/>
            <person name="Venter J.C."/>
            <person name="White O.R."/>
            <person name="Whitty B.R."/>
            <person name="Youngman P."/>
            <person name="Wolfe K.H."/>
            <person name="Goldman G.H."/>
            <person name="Wortman J.R."/>
            <person name="Jiang B."/>
            <person name="Denning D.W."/>
            <person name="Nierman W.C."/>
        </authorList>
    </citation>
    <scope>NUCLEOTIDE SEQUENCE [LARGE SCALE GENOMIC DNA]</scope>
    <source>
        <strain evidence="2">CBS 144.89 / FGSC A1163 / CEA10</strain>
    </source>
</reference>
<gene>
    <name evidence="1" type="ORF">AFUB_023680</name>
</gene>
<accession>B0XW60</accession>
<dbReference type="OrthoDB" id="1699231at2759"/>
<evidence type="ECO:0000313" key="2">
    <source>
        <dbReference type="Proteomes" id="UP000001699"/>
    </source>
</evidence>
<proteinExistence type="predicted"/>
<keyword evidence="2" id="KW-1185">Reference proteome</keyword>
<evidence type="ECO:0000313" key="1">
    <source>
        <dbReference type="EMBL" id="EDP54312.1"/>
    </source>
</evidence>
<dbReference type="EMBL" id="DS499595">
    <property type="protein sequence ID" value="EDP54312.1"/>
    <property type="molecule type" value="Genomic_DNA"/>
</dbReference>
<sequence length="561" mass="63234">MVWRDFGVKLRRDFTMVRASAPPKHIKTMEKETAVNPADRVIGALKDRKLPINRHEIESALIDIDNKNVESIQWLEEHLRPDTLLSQEELTLFTTLENSGALQNIISDPDLATIRPFLDDDLRCAIESLKTSTSAIQVQTKILNSQLEILDKQSGLQEQRRIRQQRDIQRLHQKHASGTQHIAASSSDLARELEASLKTELERATNDGRKILSVLAARVKDDDRILANLAQSAFRIQVTTDDVSITKRATDLGSLLAEYVADEIHCRLDRLYLESVKAGLANTADKATATEEEALMTLGDELESLYPEIDILAQMSVRQLFNEPILRELQNVHGQLRMASHRRLENVGGLLILDTIVGMTSSIGSLEELLQSRESFCATLEALTAAYRTEIGNQFSEKPSSRRETLSMRRRSTPLLSIPTAPEKPMDNSDFQAIAGVLRRIGLSVDSVFQLEEQRGKDDCGENALFDRKQHIVECLRNIRLGAKLPLVAELIPSDQASQLLASALSEDSRFKTSLLDVEQDQKLSELESQLGRLQKGIERLNLDVLHQRDRSREKFMEKWA</sequence>
<name>B0XW60_ASPFC</name>
<dbReference type="AlphaFoldDB" id="B0XW60"/>
<organism evidence="1 2">
    <name type="scientific">Aspergillus fumigatus (strain CBS 144.89 / FGSC A1163 / CEA10)</name>
    <name type="common">Neosartorya fumigata</name>
    <dbReference type="NCBI Taxonomy" id="451804"/>
    <lineage>
        <taxon>Eukaryota</taxon>
        <taxon>Fungi</taxon>
        <taxon>Dikarya</taxon>
        <taxon>Ascomycota</taxon>
        <taxon>Pezizomycotina</taxon>
        <taxon>Eurotiomycetes</taxon>
        <taxon>Eurotiomycetidae</taxon>
        <taxon>Eurotiales</taxon>
        <taxon>Aspergillaceae</taxon>
        <taxon>Aspergillus</taxon>
        <taxon>Aspergillus subgen. Fumigati</taxon>
    </lineage>
</organism>
<dbReference type="HOGENOM" id="CLU_027731_1_0_1"/>